<organism evidence="1 2">
    <name type="scientific">Leptospira weilii str. 2006001855</name>
    <dbReference type="NCBI Taxonomy" id="996804"/>
    <lineage>
        <taxon>Bacteria</taxon>
        <taxon>Pseudomonadati</taxon>
        <taxon>Spirochaetota</taxon>
        <taxon>Spirochaetia</taxon>
        <taxon>Leptospirales</taxon>
        <taxon>Leptospiraceae</taxon>
        <taxon>Leptospira</taxon>
    </lineage>
</organism>
<evidence type="ECO:0008006" key="3">
    <source>
        <dbReference type="Google" id="ProtNLM"/>
    </source>
</evidence>
<dbReference type="PROSITE" id="PS51257">
    <property type="entry name" value="PROKAR_LIPOPROTEIN"/>
    <property type="match status" value="1"/>
</dbReference>
<dbReference type="Proteomes" id="UP000012101">
    <property type="component" value="Unassembled WGS sequence"/>
</dbReference>
<gene>
    <name evidence="1" type="ORF">LEP1GSC038_2574</name>
</gene>
<accession>M6FTA7</accession>
<proteinExistence type="predicted"/>
<name>M6FTA7_9LEPT</name>
<comment type="caution">
    <text evidence="1">The sequence shown here is derived from an EMBL/GenBank/DDBJ whole genome shotgun (WGS) entry which is preliminary data.</text>
</comment>
<dbReference type="EMBL" id="AFJM02000028">
    <property type="protein sequence ID" value="EMM73329.1"/>
    <property type="molecule type" value="Genomic_DNA"/>
</dbReference>
<dbReference type="AlphaFoldDB" id="M6FTA7"/>
<evidence type="ECO:0000313" key="2">
    <source>
        <dbReference type="Proteomes" id="UP000012101"/>
    </source>
</evidence>
<protein>
    <recommendedName>
        <fullName evidence="3">Lipoprotein</fullName>
    </recommendedName>
</protein>
<evidence type="ECO:0000313" key="1">
    <source>
        <dbReference type="EMBL" id="EMM73329.1"/>
    </source>
</evidence>
<reference evidence="1 2" key="1">
    <citation type="submission" date="2013-01" db="EMBL/GenBank/DDBJ databases">
        <authorList>
            <person name="Harkins D.M."/>
            <person name="Durkin A.S."/>
            <person name="Brinkac L.M."/>
            <person name="Haft D.H."/>
            <person name="Selengut J.D."/>
            <person name="Sanka R."/>
            <person name="DePew J."/>
            <person name="Purushe J."/>
            <person name="Hospenthal D.R."/>
            <person name="Murray C.K."/>
            <person name="Pimentel G."/>
            <person name="Wasfy M."/>
            <person name="Vinetz J.M."/>
            <person name="Sutton G.G."/>
            <person name="Nierman W.C."/>
            <person name="Fouts D.E."/>
        </authorList>
    </citation>
    <scope>NUCLEOTIDE SEQUENCE [LARGE SCALE GENOMIC DNA]</scope>
    <source>
        <strain evidence="1 2">2006001855</strain>
    </source>
</reference>
<sequence length="91" mass="9999">MKKIFTILLIMGLFLSSCEDEKKEDGSITGNSITDLLLLLSLSSNQSSNPCPINVTISTSDTIAQIGSSINPLAFNFRQRTPRVPPFQILR</sequence>